<dbReference type="GO" id="GO:0009249">
    <property type="term" value="P:protein lipoylation"/>
    <property type="evidence" value="ECO:0007669"/>
    <property type="project" value="InterPro"/>
</dbReference>
<dbReference type="InterPro" id="IPR004143">
    <property type="entry name" value="BPL_LPL_catalytic"/>
</dbReference>
<dbReference type="Proteomes" id="UP000274756">
    <property type="component" value="Unassembled WGS sequence"/>
</dbReference>
<sequence>MSHAWNVFGKKFGRAVVYVSQSKCIYENLAFEEWLLRNFNIERNGEVLLLWSNSPSVVIGRHQIPWLEANLTYMKQNQIKLARRHSGGGAVYHDQGKLIKASVESNKRDDLLLQPGDRKISGTAARIVHGRAYHHLTLLVDVDLSKLHNSLKSEYAKQIITNATTSVRAAAVGYLSQERDVNVGTIVNCLVSSFRNQYMVSIKVNKSLSLNLIRMVEKFLSEFLVYINICYMFISLLFEDSDVYNMVNINNELLFPGIAANISSLRSWEWIYGKSPKFTLNTPNNTFFIDRGKIQAVDGPKKNFIGLTLVDDLSSLYH</sequence>
<comment type="similarity">
    <text evidence="2">Belongs to the LplA family.</text>
</comment>
<proteinExistence type="inferred from homology"/>
<evidence type="ECO:0000259" key="3">
    <source>
        <dbReference type="PROSITE" id="PS51733"/>
    </source>
</evidence>
<dbReference type="Pfam" id="PF21948">
    <property type="entry name" value="LplA-B_cat"/>
    <property type="match status" value="2"/>
</dbReference>
<dbReference type="InterPro" id="IPR004562">
    <property type="entry name" value="LipoylTrfase_LipoateP_Ligase"/>
</dbReference>
<accession>A0A158Q4C4</accession>
<organism evidence="5 7">
    <name type="scientific">Dracunculus medinensis</name>
    <name type="common">Guinea worm</name>
    <dbReference type="NCBI Taxonomy" id="318479"/>
    <lineage>
        <taxon>Eukaryota</taxon>
        <taxon>Metazoa</taxon>
        <taxon>Ecdysozoa</taxon>
        <taxon>Nematoda</taxon>
        <taxon>Chromadorea</taxon>
        <taxon>Rhabditida</taxon>
        <taxon>Spirurina</taxon>
        <taxon>Dracunculoidea</taxon>
        <taxon>Dracunculidae</taxon>
        <taxon>Dracunculus</taxon>
    </lineage>
</organism>
<dbReference type="AlphaFoldDB" id="A0A158Q4C4"/>
<name>A0A158Q4C4_DRAME</name>
<dbReference type="EMBL" id="UYYG01001168">
    <property type="protein sequence ID" value="VDN58471.1"/>
    <property type="molecule type" value="Genomic_DNA"/>
</dbReference>
<evidence type="ECO:0000313" key="5">
    <source>
        <dbReference type="Proteomes" id="UP000038040"/>
    </source>
</evidence>
<dbReference type="Proteomes" id="UP000038040">
    <property type="component" value="Unplaced"/>
</dbReference>
<protein>
    <submittedName>
        <fullName evidence="7">BPL/LPL catalytic domain-containing protein</fullName>
    </submittedName>
</protein>
<comment type="pathway">
    <text evidence="1">Protein modification; protein lipoylation via exogenous pathway; protein N(6)-(lipoyl)lysine from lipoate: step 2/2.</text>
</comment>
<dbReference type="GO" id="GO:0017118">
    <property type="term" value="F:lipoyltransferase activity"/>
    <property type="evidence" value="ECO:0007669"/>
    <property type="project" value="TreeGrafter"/>
</dbReference>
<feature type="domain" description="BPL/LPL catalytic" evidence="3">
    <location>
        <begin position="42"/>
        <end position="227"/>
    </location>
</feature>
<dbReference type="Gene3D" id="3.30.930.10">
    <property type="entry name" value="Bira Bifunctional Protein, Domain 2"/>
    <property type="match status" value="2"/>
</dbReference>
<dbReference type="STRING" id="318479.A0A158Q4C4"/>
<evidence type="ECO:0000313" key="4">
    <source>
        <dbReference type="EMBL" id="VDN58471.1"/>
    </source>
</evidence>
<reference evidence="7" key="1">
    <citation type="submission" date="2016-04" db="UniProtKB">
        <authorList>
            <consortium name="WormBaseParasite"/>
        </authorList>
    </citation>
    <scope>IDENTIFICATION</scope>
</reference>
<dbReference type="GO" id="GO:0005739">
    <property type="term" value="C:mitochondrion"/>
    <property type="evidence" value="ECO:0007669"/>
    <property type="project" value="TreeGrafter"/>
</dbReference>
<gene>
    <name evidence="4" type="ORF">DME_LOCUS8444</name>
</gene>
<dbReference type="PANTHER" id="PTHR12561">
    <property type="entry name" value="LIPOATE-PROTEIN LIGASE"/>
    <property type="match status" value="1"/>
</dbReference>
<dbReference type="InterPro" id="IPR045864">
    <property type="entry name" value="aa-tRNA-synth_II/BPL/LPL"/>
</dbReference>
<dbReference type="CDD" id="cd16443">
    <property type="entry name" value="LplA"/>
    <property type="match status" value="1"/>
</dbReference>
<dbReference type="PANTHER" id="PTHR12561:SF3">
    <property type="entry name" value="LIPOYLTRANSFERASE 1, MITOCHONDRIAL"/>
    <property type="match status" value="1"/>
</dbReference>
<evidence type="ECO:0000313" key="7">
    <source>
        <dbReference type="WBParaSite" id="DME_0000456101-mRNA-1"/>
    </source>
</evidence>
<evidence type="ECO:0000256" key="1">
    <source>
        <dbReference type="ARBA" id="ARBA00005085"/>
    </source>
</evidence>
<dbReference type="UniPathway" id="UPA00537">
    <property type="reaction ID" value="UER00595"/>
</dbReference>
<dbReference type="PROSITE" id="PS51733">
    <property type="entry name" value="BPL_LPL_CATALYTIC"/>
    <property type="match status" value="1"/>
</dbReference>
<reference evidence="4 6" key="2">
    <citation type="submission" date="2018-11" db="EMBL/GenBank/DDBJ databases">
        <authorList>
            <consortium name="Pathogen Informatics"/>
        </authorList>
    </citation>
    <scope>NUCLEOTIDE SEQUENCE [LARGE SCALE GENOMIC DNA]</scope>
</reference>
<evidence type="ECO:0000256" key="2">
    <source>
        <dbReference type="ARBA" id="ARBA00008242"/>
    </source>
</evidence>
<dbReference type="SUPFAM" id="SSF55681">
    <property type="entry name" value="Class II aaRS and biotin synthetases"/>
    <property type="match status" value="1"/>
</dbReference>
<keyword evidence="6" id="KW-1185">Reference proteome</keyword>
<dbReference type="OrthoDB" id="201621at2759"/>
<dbReference type="WBParaSite" id="DME_0000456101-mRNA-1">
    <property type="protein sequence ID" value="DME_0000456101-mRNA-1"/>
    <property type="gene ID" value="DME_0000456101"/>
</dbReference>
<evidence type="ECO:0000313" key="6">
    <source>
        <dbReference type="Proteomes" id="UP000274756"/>
    </source>
</evidence>